<dbReference type="InterPro" id="IPR050814">
    <property type="entry name" value="Myo-inositol_Transporter"/>
</dbReference>
<feature type="transmembrane region" description="Helical" evidence="7">
    <location>
        <begin position="317"/>
        <end position="337"/>
    </location>
</feature>
<evidence type="ECO:0000256" key="4">
    <source>
        <dbReference type="ARBA" id="ARBA00022692"/>
    </source>
</evidence>
<dbReference type="PANTHER" id="PTHR48020:SF12">
    <property type="entry name" value="PROTON MYO-INOSITOL COTRANSPORTER"/>
    <property type="match status" value="1"/>
</dbReference>
<dbReference type="SUPFAM" id="SSF103473">
    <property type="entry name" value="MFS general substrate transporter"/>
    <property type="match status" value="1"/>
</dbReference>
<comment type="similarity">
    <text evidence="2">Belongs to the major facilitator superfamily. Sugar transporter (TC 2.A.1.1) family.</text>
</comment>
<dbReference type="InterPro" id="IPR005829">
    <property type="entry name" value="Sugar_transporter_CS"/>
</dbReference>
<feature type="transmembrane region" description="Helical" evidence="7">
    <location>
        <begin position="51"/>
        <end position="75"/>
    </location>
</feature>
<evidence type="ECO:0000256" key="3">
    <source>
        <dbReference type="ARBA" id="ARBA00022448"/>
    </source>
</evidence>
<feature type="domain" description="Major facilitator superfamily (MFS) profile" evidence="8">
    <location>
        <begin position="17"/>
        <end position="431"/>
    </location>
</feature>
<proteinExistence type="inferred from homology"/>
<dbReference type="EMBL" id="BAAAGS010000032">
    <property type="protein sequence ID" value="GAA0540605.1"/>
    <property type="molecule type" value="Genomic_DNA"/>
</dbReference>
<feature type="transmembrane region" description="Helical" evidence="7">
    <location>
        <begin position="343"/>
        <end position="364"/>
    </location>
</feature>
<evidence type="ECO:0000256" key="1">
    <source>
        <dbReference type="ARBA" id="ARBA00004651"/>
    </source>
</evidence>
<feature type="transmembrane region" description="Helical" evidence="7">
    <location>
        <begin position="291"/>
        <end position="310"/>
    </location>
</feature>
<protein>
    <submittedName>
        <fullName evidence="9">MFS transporter</fullName>
    </submittedName>
</protein>
<comment type="caution">
    <text evidence="9">The sequence shown here is derived from an EMBL/GenBank/DDBJ whole genome shotgun (WGS) entry which is preliminary data.</text>
</comment>
<feature type="transmembrane region" description="Helical" evidence="7">
    <location>
        <begin position="406"/>
        <end position="427"/>
    </location>
</feature>
<dbReference type="PROSITE" id="PS00217">
    <property type="entry name" value="SUGAR_TRANSPORT_2"/>
    <property type="match status" value="1"/>
</dbReference>
<feature type="transmembrane region" description="Helical" evidence="7">
    <location>
        <begin position="82"/>
        <end position="101"/>
    </location>
</feature>
<feature type="transmembrane region" description="Helical" evidence="7">
    <location>
        <begin position="171"/>
        <end position="192"/>
    </location>
</feature>
<dbReference type="RefSeq" id="WP_009949842.1">
    <property type="nucleotide sequence ID" value="NZ_BAAAGS010000032.1"/>
</dbReference>
<keyword evidence="5 7" id="KW-1133">Transmembrane helix</keyword>
<keyword evidence="3" id="KW-0813">Transport</keyword>
<dbReference type="Proteomes" id="UP001500729">
    <property type="component" value="Unassembled WGS sequence"/>
</dbReference>
<evidence type="ECO:0000256" key="5">
    <source>
        <dbReference type="ARBA" id="ARBA00022989"/>
    </source>
</evidence>
<keyword evidence="6 7" id="KW-0472">Membrane</keyword>
<feature type="transmembrane region" description="Helical" evidence="7">
    <location>
        <begin position="376"/>
        <end position="400"/>
    </location>
</feature>
<accession>A0ABN1DDB8</accession>
<evidence type="ECO:0000313" key="10">
    <source>
        <dbReference type="Proteomes" id="UP001500729"/>
    </source>
</evidence>
<feature type="transmembrane region" description="Helical" evidence="7">
    <location>
        <begin position="107"/>
        <end position="130"/>
    </location>
</feature>
<dbReference type="PROSITE" id="PS50850">
    <property type="entry name" value="MFS"/>
    <property type="match status" value="1"/>
</dbReference>
<dbReference type="PANTHER" id="PTHR48020">
    <property type="entry name" value="PROTON MYO-INOSITOL COTRANSPORTER"/>
    <property type="match status" value="1"/>
</dbReference>
<organism evidence="9 10">
    <name type="scientific">Saccharopolyspora erythraea</name>
    <name type="common">Streptomyces erythraeus</name>
    <dbReference type="NCBI Taxonomy" id="1836"/>
    <lineage>
        <taxon>Bacteria</taxon>
        <taxon>Bacillati</taxon>
        <taxon>Actinomycetota</taxon>
        <taxon>Actinomycetes</taxon>
        <taxon>Pseudonocardiales</taxon>
        <taxon>Pseudonocardiaceae</taxon>
        <taxon>Saccharopolyspora</taxon>
    </lineage>
</organism>
<evidence type="ECO:0000256" key="2">
    <source>
        <dbReference type="ARBA" id="ARBA00010992"/>
    </source>
</evidence>
<keyword evidence="4 7" id="KW-0812">Transmembrane</keyword>
<evidence type="ECO:0000256" key="7">
    <source>
        <dbReference type="SAM" id="Phobius"/>
    </source>
</evidence>
<evidence type="ECO:0000313" key="9">
    <source>
        <dbReference type="EMBL" id="GAA0540605.1"/>
    </source>
</evidence>
<dbReference type="InterPro" id="IPR020846">
    <property type="entry name" value="MFS_dom"/>
</dbReference>
<feature type="transmembrane region" description="Helical" evidence="7">
    <location>
        <begin position="254"/>
        <end position="271"/>
    </location>
</feature>
<reference evidence="9 10" key="1">
    <citation type="journal article" date="2019" name="Int. J. Syst. Evol. Microbiol.">
        <title>The Global Catalogue of Microorganisms (GCM) 10K type strain sequencing project: providing services to taxonomists for standard genome sequencing and annotation.</title>
        <authorList>
            <consortium name="The Broad Institute Genomics Platform"/>
            <consortium name="The Broad Institute Genome Sequencing Center for Infectious Disease"/>
            <person name="Wu L."/>
            <person name="Ma J."/>
        </authorList>
    </citation>
    <scope>NUCLEOTIDE SEQUENCE [LARGE SCALE GENOMIC DNA]</scope>
    <source>
        <strain evidence="9 10">JCM 10303</strain>
    </source>
</reference>
<evidence type="ECO:0000256" key="6">
    <source>
        <dbReference type="ARBA" id="ARBA00023136"/>
    </source>
</evidence>
<dbReference type="Pfam" id="PF00083">
    <property type="entry name" value="Sugar_tr"/>
    <property type="match status" value="1"/>
</dbReference>
<dbReference type="CDD" id="cd17316">
    <property type="entry name" value="MFS_SV2_like"/>
    <property type="match status" value="1"/>
</dbReference>
<keyword evidence="10" id="KW-1185">Reference proteome</keyword>
<dbReference type="InterPro" id="IPR036259">
    <property type="entry name" value="MFS_trans_sf"/>
</dbReference>
<sequence length="452" mass="47891">MTTTLDDVPVTRFHRRLVTVAMGGPFCDGYLLGIIAVALSQITPQLRLGSVWSGLLASSALIGVFVGALVFGAITDRIGRRLMYVLNLAVFVAASIPQFFVTEAWQLFVLRLVIGIAVGADYPIASAITAELVPRKLRGPSLSGLVLSWWIGYGVSYWVGLVLTNLGPDGWRWMLLSGSVPALVFLLMRAGVPESPRWLASRGRMDEATAIVRKYVGPDVRVDDLVAESKAPQRNGSGLGNIGEVFRRGYTKQVVFCSTFFMCQVATGYAIRTFQPQILESMGVGNATASSAVMMLIPILGVTAGLFLVNRLGRRPLLIGTFVAIFASLLCLALLPLHLALPIILLFVLFHFAEAAGSALQFLYPSELFPTDLRATGVGFASAMSRFGSAGGTFFLPLLIAGVGNTGTLLIGAGITLVGLVVSLALAPETKGLGLAAASNTSAAPVEERAVS</sequence>
<comment type="subcellular location">
    <subcellularLocation>
        <location evidence="1">Cell membrane</location>
        <topology evidence="1">Multi-pass membrane protein</topology>
    </subcellularLocation>
</comment>
<name>A0ABN1DDB8_SACER</name>
<dbReference type="Gene3D" id="1.20.1250.20">
    <property type="entry name" value="MFS general substrate transporter like domains"/>
    <property type="match status" value="1"/>
</dbReference>
<dbReference type="InterPro" id="IPR005828">
    <property type="entry name" value="MFS_sugar_transport-like"/>
</dbReference>
<gene>
    <name evidence="9" type="ORF">GCM10009533_44570</name>
</gene>
<feature type="transmembrane region" description="Helical" evidence="7">
    <location>
        <begin position="17"/>
        <end position="39"/>
    </location>
</feature>
<evidence type="ECO:0000259" key="8">
    <source>
        <dbReference type="PROSITE" id="PS50850"/>
    </source>
</evidence>
<feature type="transmembrane region" description="Helical" evidence="7">
    <location>
        <begin position="142"/>
        <end position="159"/>
    </location>
</feature>